<dbReference type="Gene3D" id="1.25.40.10">
    <property type="entry name" value="Tetratricopeptide repeat domain"/>
    <property type="match status" value="2"/>
</dbReference>
<dbReference type="InterPro" id="IPR006597">
    <property type="entry name" value="Sel1-like"/>
</dbReference>
<proteinExistence type="predicted"/>
<dbReference type="SUPFAM" id="SSF48452">
    <property type="entry name" value="TPR-like"/>
    <property type="match status" value="1"/>
</dbReference>
<protein>
    <submittedName>
        <fullName evidence="1">Tetratricopeptide/SEL1-like repeat protein</fullName>
    </submittedName>
</protein>
<sequence>MGYDQTVIIMAENADDKMDLQSVLFHIDWARAYRRCNCLKKGDALIYIYERINPYYLSNLLDISLYFPDVRFTLYQLPDEFVLPAVKRIFSGKVHDEYQLWKEQDSIILHFHPEVFYLWFRQGGIEEGRRESFLRQLSCDVHLPEQDGKESYSELAQGPMPFNMEDGYSLRARCMENPAFYGWERQAIQTDYASDAALLEKLIQITLIDFQGNLTDSLDRGFPSPTSLVRFYRAQNKLDKAAEIFNLALACCDAYKEGEYADFEASRVSVEFAEFYRQQNQFGQAIELLKQSLAKFEELAPNSYYLEKILFGLALLYCQTEQFGEIEVLYLRGLKYYESCPSEYSNDVDFLLKFADMLAEHKQFDQASKLYLQSKALCLSSTYRRADAQLFDVKIKLADLYQLQGKSTDAIAICQELLALEIAKNGRDPEAFQVMNLNAKILVAQGRPELAKLLLMPPRRIGIQGIDTNVLKSIAEDGNADAQFLMGHQSDYLYANIWLEDNMPPVSWEDFRDRVVFWYSKAADQGQPAAQVKMGDAYRLGFGVLQDYKIALDWYLKSAAQGYKQAYLILGMMYKNGLGVVVDHERAKEYLEKWHPNATKSFFGKFFHEITNEVRPDREYVDALADALMANSSVNLN</sequence>
<accession>A0ABR6ZG04</accession>
<organism evidence="1 2">
    <name type="scientific">Undibacterium umbellatum</name>
    <dbReference type="NCBI Taxonomy" id="2762300"/>
    <lineage>
        <taxon>Bacteria</taxon>
        <taxon>Pseudomonadati</taxon>
        <taxon>Pseudomonadota</taxon>
        <taxon>Betaproteobacteria</taxon>
        <taxon>Burkholderiales</taxon>
        <taxon>Oxalobacteraceae</taxon>
        <taxon>Undibacterium</taxon>
    </lineage>
</organism>
<dbReference type="RefSeq" id="WP_186956232.1">
    <property type="nucleotide sequence ID" value="NZ_JACOFX010000018.1"/>
</dbReference>
<reference evidence="1 2" key="1">
    <citation type="submission" date="2020-08" db="EMBL/GenBank/DDBJ databases">
        <title>Novel species isolated from subtropical streams in China.</title>
        <authorList>
            <person name="Lu H."/>
        </authorList>
    </citation>
    <scope>NUCLEOTIDE SEQUENCE [LARGE SCALE GENOMIC DNA]</scope>
    <source>
        <strain evidence="1 2">NL8W</strain>
    </source>
</reference>
<evidence type="ECO:0000313" key="1">
    <source>
        <dbReference type="EMBL" id="MBC3910668.1"/>
    </source>
</evidence>
<dbReference type="SUPFAM" id="SSF81901">
    <property type="entry name" value="HCP-like"/>
    <property type="match status" value="1"/>
</dbReference>
<dbReference type="SMART" id="SM00671">
    <property type="entry name" value="SEL1"/>
    <property type="match status" value="2"/>
</dbReference>
<dbReference type="InterPro" id="IPR019734">
    <property type="entry name" value="TPR_rpt"/>
</dbReference>
<gene>
    <name evidence="1" type="ORF">H8L47_24160</name>
</gene>
<dbReference type="PANTHER" id="PTHR11102">
    <property type="entry name" value="SEL-1-LIKE PROTEIN"/>
    <property type="match status" value="1"/>
</dbReference>
<dbReference type="InterPro" id="IPR050767">
    <property type="entry name" value="Sel1_AlgK"/>
</dbReference>
<dbReference type="InterPro" id="IPR011990">
    <property type="entry name" value="TPR-like_helical_dom_sf"/>
</dbReference>
<dbReference type="Pfam" id="PF08238">
    <property type="entry name" value="Sel1"/>
    <property type="match status" value="3"/>
</dbReference>
<dbReference type="SMART" id="SM00028">
    <property type="entry name" value="TPR"/>
    <property type="match status" value="4"/>
</dbReference>
<dbReference type="Proteomes" id="UP000646911">
    <property type="component" value="Unassembled WGS sequence"/>
</dbReference>
<comment type="caution">
    <text evidence="1">The sequence shown here is derived from an EMBL/GenBank/DDBJ whole genome shotgun (WGS) entry which is preliminary data.</text>
</comment>
<dbReference type="EMBL" id="JACOFX010000018">
    <property type="protein sequence ID" value="MBC3910668.1"/>
    <property type="molecule type" value="Genomic_DNA"/>
</dbReference>
<dbReference type="PANTHER" id="PTHR11102:SF160">
    <property type="entry name" value="ERAD-ASSOCIATED E3 UBIQUITIN-PROTEIN LIGASE COMPONENT HRD3"/>
    <property type="match status" value="1"/>
</dbReference>
<name>A0ABR6ZG04_9BURK</name>
<keyword evidence="2" id="KW-1185">Reference proteome</keyword>
<evidence type="ECO:0000313" key="2">
    <source>
        <dbReference type="Proteomes" id="UP000646911"/>
    </source>
</evidence>